<reference evidence="2 3" key="1">
    <citation type="submission" date="2020-08" db="EMBL/GenBank/DDBJ databases">
        <title>Plant Genome Project.</title>
        <authorList>
            <person name="Zhang R.-G."/>
        </authorList>
    </citation>
    <scope>NUCLEOTIDE SEQUENCE [LARGE SCALE GENOMIC DNA]</scope>
    <source>
        <tissue evidence="2">Rhizome</tissue>
    </source>
</reference>
<protein>
    <submittedName>
        <fullName evidence="2">Uncharacterized protein</fullName>
    </submittedName>
</protein>
<feature type="signal peptide" evidence="1">
    <location>
        <begin position="1"/>
        <end position="20"/>
    </location>
</feature>
<evidence type="ECO:0000313" key="3">
    <source>
        <dbReference type="Proteomes" id="UP000734854"/>
    </source>
</evidence>
<dbReference type="AlphaFoldDB" id="A0A8J5GPG9"/>
<dbReference type="Proteomes" id="UP000734854">
    <property type="component" value="Unassembled WGS sequence"/>
</dbReference>
<evidence type="ECO:0000313" key="2">
    <source>
        <dbReference type="EMBL" id="KAG6508255.1"/>
    </source>
</evidence>
<name>A0A8J5GPG9_ZINOF</name>
<keyword evidence="1" id="KW-0732">Signal</keyword>
<accession>A0A8J5GPG9</accession>
<evidence type="ECO:0000256" key="1">
    <source>
        <dbReference type="SAM" id="SignalP"/>
    </source>
</evidence>
<dbReference type="EMBL" id="JACMSC010000009">
    <property type="protein sequence ID" value="KAG6508255.1"/>
    <property type="molecule type" value="Genomic_DNA"/>
</dbReference>
<proteinExistence type="predicted"/>
<keyword evidence="3" id="KW-1185">Reference proteome</keyword>
<dbReference type="PANTHER" id="PTHR33181:SF19">
    <property type="entry name" value="OS04G0658200 PROTEIN"/>
    <property type="match status" value="1"/>
</dbReference>
<organism evidence="2 3">
    <name type="scientific">Zingiber officinale</name>
    <name type="common">Ginger</name>
    <name type="synonym">Amomum zingiber</name>
    <dbReference type="NCBI Taxonomy" id="94328"/>
    <lineage>
        <taxon>Eukaryota</taxon>
        <taxon>Viridiplantae</taxon>
        <taxon>Streptophyta</taxon>
        <taxon>Embryophyta</taxon>
        <taxon>Tracheophyta</taxon>
        <taxon>Spermatophyta</taxon>
        <taxon>Magnoliopsida</taxon>
        <taxon>Liliopsida</taxon>
        <taxon>Zingiberales</taxon>
        <taxon>Zingiberaceae</taxon>
        <taxon>Zingiber</taxon>
    </lineage>
</organism>
<comment type="caution">
    <text evidence="2">The sequence shown here is derived from an EMBL/GenBank/DDBJ whole genome shotgun (WGS) entry which is preliminary data.</text>
</comment>
<dbReference type="PANTHER" id="PTHR33181">
    <property type="entry name" value="OS01G0778500 PROTEIN"/>
    <property type="match status" value="1"/>
</dbReference>
<feature type="chain" id="PRO_5035299090" evidence="1">
    <location>
        <begin position="21"/>
        <end position="139"/>
    </location>
</feature>
<gene>
    <name evidence="2" type="ORF">ZIOFF_033629</name>
</gene>
<sequence>MPPARRFLPLSTFLVGLVTAPSPASRMAWWRRRVVAPVKRALVAVAARIKPRKHAGRDMLIKLNDEVRTCGYDDVKVMWDILQRSEAELAAGAPRSTRCSASSSCRGWWLPRTSPAGVNRSRDQTGGDRSTVIVYPIPS</sequence>